<keyword evidence="2" id="KW-1133">Transmembrane helix</keyword>
<evidence type="ECO:0000256" key="2">
    <source>
        <dbReference type="SAM" id="Phobius"/>
    </source>
</evidence>
<reference evidence="3 5" key="1">
    <citation type="submission" date="2020-08" db="EMBL/GenBank/DDBJ databases">
        <title>Genomic Encyclopedia of Type Strains, Phase IV (KMG-IV): sequencing the most valuable type-strain genomes for metagenomic binning, comparative biology and taxonomic classification.</title>
        <authorList>
            <person name="Goeker M."/>
        </authorList>
    </citation>
    <scope>NUCLEOTIDE SEQUENCE [LARGE SCALE GENOMIC DNA]</scope>
    <source>
        <strain evidence="3 5">DSM 14562</strain>
    </source>
</reference>
<keyword evidence="2" id="KW-0812">Transmembrane</keyword>
<dbReference type="AlphaFoldDB" id="A0AA41DG84"/>
<organism evidence="4 6">
    <name type="scientific">Sphingomonas yabuuchiae</name>
    <dbReference type="NCBI Taxonomy" id="172044"/>
    <lineage>
        <taxon>Bacteria</taxon>
        <taxon>Pseudomonadati</taxon>
        <taxon>Pseudomonadota</taxon>
        <taxon>Alphaproteobacteria</taxon>
        <taxon>Sphingomonadales</taxon>
        <taxon>Sphingomonadaceae</taxon>
        <taxon>Sphingomonas</taxon>
    </lineage>
</organism>
<feature type="transmembrane region" description="Helical" evidence="2">
    <location>
        <begin position="113"/>
        <end position="134"/>
    </location>
</feature>
<accession>A0AA41DG84</accession>
<evidence type="ECO:0000313" key="3">
    <source>
        <dbReference type="EMBL" id="MBB4608292.1"/>
    </source>
</evidence>
<gene>
    <name evidence="3" type="ORF">GGQ89_000480</name>
    <name evidence="4" type="ORF">JYA60_17180</name>
</gene>
<keyword evidence="2" id="KW-0472">Membrane</keyword>
<reference evidence="4" key="2">
    <citation type="submission" date="2021-01" db="EMBL/GenBank/DDBJ databases">
        <title>Genome Sequencing of Type Strains.</title>
        <authorList>
            <person name="Lemaire J.F."/>
            <person name="Inderbitzin P."/>
            <person name="Collins S.B."/>
            <person name="Wespe N."/>
            <person name="Knight-Connoni V."/>
        </authorList>
    </citation>
    <scope>NUCLEOTIDE SEQUENCE</scope>
    <source>
        <strain evidence="4">DSM 14562</strain>
    </source>
</reference>
<dbReference type="Proteomes" id="UP000584663">
    <property type="component" value="Unassembled WGS sequence"/>
</dbReference>
<dbReference type="Proteomes" id="UP000704529">
    <property type="component" value="Unassembled WGS sequence"/>
</dbReference>
<evidence type="ECO:0000313" key="6">
    <source>
        <dbReference type="Proteomes" id="UP000704529"/>
    </source>
</evidence>
<evidence type="ECO:0000256" key="1">
    <source>
        <dbReference type="SAM" id="MobiDB-lite"/>
    </source>
</evidence>
<dbReference type="EMBL" id="JAFHKU010000133">
    <property type="protein sequence ID" value="MBN3559960.1"/>
    <property type="molecule type" value="Genomic_DNA"/>
</dbReference>
<evidence type="ECO:0000313" key="5">
    <source>
        <dbReference type="Proteomes" id="UP000584663"/>
    </source>
</evidence>
<feature type="compositionally biased region" description="Low complexity" evidence="1">
    <location>
        <begin position="60"/>
        <end position="77"/>
    </location>
</feature>
<keyword evidence="5" id="KW-1185">Reference proteome</keyword>
<proteinExistence type="predicted"/>
<dbReference type="EMBL" id="JACHNX010000001">
    <property type="protein sequence ID" value="MBB4608292.1"/>
    <property type="molecule type" value="Genomic_DNA"/>
</dbReference>
<dbReference type="RefSeq" id="WP_184103769.1">
    <property type="nucleotide sequence ID" value="NZ_JACHNX010000001.1"/>
</dbReference>
<feature type="region of interest" description="Disordered" evidence="1">
    <location>
        <begin position="50"/>
        <end position="92"/>
    </location>
</feature>
<name>A0AA41DG84_9SPHN</name>
<evidence type="ECO:0000313" key="4">
    <source>
        <dbReference type="EMBL" id="MBN3559960.1"/>
    </source>
</evidence>
<feature type="region of interest" description="Disordered" evidence="1">
    <location>
        <begin position="143"/>
        <end position="167"/>
    </location>
</feature>
<protein>
    <submittedName>
        <fullName evidence="4">Uncharacterized protein</fullName>
    </submittedName>
</protein>
<feature type="transmembrane region" description="Helical" evidence="2">
    <location>
        <begin position="6"/>
        <end position="29"/>
    </location>
</feature>
<sequence>MTVKRAFGNVFIALCIVVLVGGVVGFAYVGLRQDRRLALCLQEIDKQRDARSEQRQTADAPAASATNQQQQPTQAHQQESRASESGPGSTTSCRQFGNDAGIALSRASFDLSLLGYLATLLFGTLGVLGIFLSYTTSRDARDDARRQAAAPGGAAPGAGPGAAPLGS</sequence>
<comment type="caution">
    <text evidence="4">The sequence shown here is derived from an EMBL/GenBank/DDBJ whole genome shotgun (WGS) entry which is preliminary data.</text>
</comment>